<feature type="region of interest" description="Disordered" evidence="1">
    <location>
        <begin position="90"/>
        <end position="129"/>
    </location>
</feature>
<dbReference type="Pfam" id="PF17948">
    <property type="entry name" value="DnaT"/>
    <property type="match status" value="1"/>
</dbReference>
<name>A0A8S5PLS3_9CAUD</name>
<dbReference type="InterPro" id="IPR040480">
    <property type="entry name" value="DnaT_DNA_bind"/>
</dbReference>
<sequence length="278" mass="31278">MMAIIRTKREHNYTVISNKVYEKNQLSWQAMGLLGYLLTKPDNWQVMVAELVNVTKDTKKPTGREGIYNIINELKEKGFISVRKNSDGSTDYTVYDEPLQNPNQGKPNQGKPNQGKPNQGKPNQAEPNQAEPTLVNTDIQQVLKDSKDGDVGDDVPEASESAKPININIGDFAITDDWEPEDKKAFNAKLRRSQIPSLEDKRIKDALIEFTGYWGARGDTQTQAMWEHKFFQSLARLKARGELGAVRQDPAHKRLDVRTADGMPVIKKSSGLRPLGKF</sequence>
<accession>A0A8S5PLS3</accession>
<evidence type="ECO:0000259" key="2">
    <source>
        <dbReference type="Pfam" id="PF17948"/>
    </source>
</evidence>
<feature type="domain" description="DnaT DNA-binding" evidence="2">
    <location>
        <begin position="172"/>
        <end position="237"/>
    </location>
</feature>
<evidence type="ECO:0000313" key="3">
    <source>
        <dbReference type="EMBL" id="DAE07696.1"/>
    </source>
</evidence>
<organism evidence="3">
    <name type="scientific">Podoviridae sp. ct8mF2</name>
    <dbReference type="NCBI Taxonomy" id="2825224"/>
    <lineage>
        <taxon>Viruses</taxon>
        <taxon>Duplodnaviria</taxon>
        <taxon>Heunggongvirae</taxon>
        <taxon>Uroviricota</taxon>
        <taxon>Caudoviricetes</taxon>
    </lineage>
</organism>
<dbReference type="EMBL" id="BK015454">
    <property type="protein sequence ID" value="DAE07696.1"/>
    <property type="molecule type" value="Genomic_DNA"/>
</dbReference>
<reference evidence="3" key="1">
    <citation type="journal article" date="2021" name="Proc. Natl. Acad. Sci. U.S.A.">
        <title>A Catalog of Tens of Thousands of Viruses from Human Metagenomes Reveals Hidden Associations with Chronic Diseases.</title>
        <authorList>
            <person name="Tisza M.J."/>
            <person name="Buck C.B."/>
        </authorList>
    </citation>
    <scope>NUCLEOTIDE SEQUENCE</scope>
    <source>
        <strain evidence="3">Ct8mF2</strain>
    </source>
</reference>
<proteinExistence type="predicted"/>
<protein>
    <submittedName>
        <fullName evidence="3">Dna polymerase B</fullName>
    </submittedName>
</protein>
<feature type="compositionally biased region" description="Polar residues" evidence="1">
    <location>
        <begin position="100"/>
        <end position="129"/>
    </location>
</feature>
<dbReference type="Gene3D" id="1.10.8.1180">
    <property type="match status" value="1"/>
</dbReference>
<evidence type="ECO:0000256" key="1">
    <source>
        <dbReference type="SAM" id="MobiDB-lite"/>
    </source>
</evidence>